<dbReference type="EMBL" id="JAXUIC010000008">
    <property type="protein sequence ID" value="KAK4576252.1"/>
    <property type="molecule type" value="Genomic_DNA"/>
</dbReference>
<keyword evidence="3" id="KW-1185">Reference proteome</keyword>
<feature type="region of interest" description="Disordered" evidence="1">
    <location>
        <begin position="1"/>
        <end position="34"/>
    </location>
</feature>
<name>A0AAN7EMX4_QUERU</name>
<protein>
    <submittedName>
        <fullName evidence="2">Uncharacterized protein</fullName>
    </submittedName>
</protein>
<accession>A0AAN7EMX4</accession>
<gene>
    <name evidence="2" type="ORF">RGQ29_026987</name>
</gene>
<sequence>MSSSDLSHNTTNTNNGNSNGGGDSNEDEQDYRTMDTQLEKLRRDLTYIDLNFSKFKKSADKVAAGSRALLQHTLDKSLDELRVNAPTPTLSYSFTWCPCVC</sequence>
<dbReference type="AlphaFoldDB" id="A0AAN7EMX4"/>
<dbReference type="Proteomes" id="UP001324115">
    <property type="component" value="Unassembled WGS sequence"/>
</dbReference>
<comment type="caution">
    <text evidence="2">The sequence shown here is derived from an EMBL/GenBank/DDBJ whole genome shotgun (WGS) entry which is preliminary data.</text>
</comment>
<organism evidence="2 3">
    <name type="scientific">Quercus rubra</name>
    <name type="common">Northern red oak</name>
    <name type="synonym">Quercus borealis</name>
    <dbReference type="NCBI Taxonomy" id="3512"/>
    <lineage>
        <taxon>Eukaryota</taxon>
        <taxon>Viridiplantae</taxon>
        <taxon>Streptophyta</taxon>
        <taxon>Embryophyta</taxon>
        <taxon>Tracheophyta</taxon>
        <taxon>Spermatophyta</taxon>
        <taxon>Magnoliopsida</taxon>
        <taxon>eudicotyledons</taxon>
        <taxon>Gunneridae</taxon>
        <taxon>Pentapetalae</taxon>
        <taxon>rosids</taxon>
        <taxon>fabids</taxon>
        <taxon>Fagales</taxon>
        <taxon>Fagaceae</taxon>
        <taxon>Quercus</taxon>
    </lineage>
</organism>
<evidence type="ECO:0000313" key="2">
    <source>
        <dbReference type="EMBL" id="KAK4576252.1"/>
    </source>
</evidence>
<evidence type="ECO:0000313" key="3">
    <source>
        <dbReference type="Proteomes" id="UP001324115"/>
    </source>
</evidence>
<proteinExistence type="predicted"/>
<evidence type="ECO:0000256" key="1">
    <source>
        <dbReference type="SAM" id="MobiDB-lite"/>
    </source>
</evidence>
<reference evidence="2 3" key="1">
    <citation type="journal article" date="2023" name="G3 (Bethesda)">
        <title>A haplotype-resolved chromosome-scale genome for Quercus rubra L. provides insights into the genetics of adaptive traits for red oak species.</title>
        <authorList>
            <person name="Kapoor B."/>
            <person name="Jenkins J."/>
            <person name="Schmutz J."/>
            <person name="Zhebentyayeva T."/>
            <person name="Kuelheim C."/>
            <person name="Coggeshall M."/>
            <person name="Heim C."/>
            <person name="Lasky J.R."/>
            <person name="Leites L."/>
            <person name="Islam-Faridi N."/>
            <person name="Romero-Severson J."/>
            <person name="DeLeo V.L."/>
            <person name="Lucas S.M."/>
            <person name="Lazic D."/>
            <person name="Gailing O."/>
            <person name="Carlson J."/>
            <person name="Staton M."/>
        </authorList>
    </citation>
    <scope>NUCLEOTIDE SEQUENCE [LARGE SCALE GENOMIC DNA]</scope>
    <source>
        <strain evidence="2">Pseudo-F2</strain>
    </source>
</reference>